<evidence type="ECO:0000256" key="3">
    <source>
        <dbReference type="PROSITE-ProRule" id="PRU00284"/>
    </source>
</evidence>
<dbReference type="PANTHER" id="PTHR43531:SF14">
    <property type="entry name" value="METHYL-ACCEPTING CHEMOTAXIS PROTEIN I-RELATED"/>
    <property type="match status" value="1"/>
</dbReference>
<dbReference type="SUPFAM" id="SSF58104">
    <property type="entry name" value="Methyl-accepting chemotaxis protein (MCP) signaling domain"/>
    <property type="match status" value="1"/>
</dbReference>
<comment type="similarity">
    <text evidence="2">Belongs to the methyl-accepting chemotaxis (MCP) protein family.</text>
</comment>
<dbReference type="InterPro" id="IPR004090">
    <property type="entry name" value="Chemotax_Me-accpt_rcpt"/>
</dbReference>
<dbReference type="InterPro" id="IPR003660">
    <property type="entry name" value="HAMP_dom"/>
</dbReference>
<sequence>MVSLKTRFALLCLLLALITSAVAGIGLHSSSRMGSAIDDLAQSATAIRNHTIGDMLHDGLRADVYAALIRSDQGADGTETIAETRAHAQEFSERIAATKTIVSSPETLARLQALDEPLNSYIAQAVTLVELAFRDRKAALAGMALFDERFEALERSMKEAGDALEAEAMAAQSGAGSARGLATSVALSGLVMALLTALGLYAAVLHSIARPIAQIVETMRRRGSEPGSVLIPHRDRRDEIGEMARAIGSYQDVLAGRAAEEQSRRDEEVLSSQRQAATFAETAHQIRRAVDAAVHGDFSHRVDPGAQQGEMAALVTGINQINAAIDGATTTFADVLAAIADGDLTRTVRTDYSGKLGSVSGSINEMVEKLALTVTVIKQTAREIAAAAEEIKSGAENLSLRTEEQASSLEETAATTEQLAASVKASANASRQAVHLAENATRVARNGGAIVTDAIGAMNRIEQASGKITDITSVIDGIAFQTNLLALNAAVEAARAGDAGKGFAVVASEVRALAQQSADAAKSISGLINDTTQEVAAGVKLVRSAGEVLGEIVEATQQVAGTVTEAAAASGEQSNGIDEMSQTVVRMDEMTQQNAALAEESAAAAVMLGRKIAELDALVATFRTTSSARPMHRPEAATTLRRAS</sequence>
<organism evidence="7 8">
    <name type="scientific">Bosea massiliensis</name>
    <dbReference type="NCBI Taxonomy" id="151419"/>
    <lineage>
        <taxon>Bacteria</taxon>
        <taxon>Pseudomonadati</taxon>
        <taxon>Pseudomonadota</taxon>
        <taxon>Alphaproteobacteria</taxon>
        <taxon>Hyphomicrobiales</taxon>
        <taxon>Boseaceae</taxon>
        <taxon>Bosea</taxon>
    </lineage>
</organism>
<dbReference type="PROSITE" id="PS50111">
    <property type="entry name" value="CHEMOTAXIS_TRANSDUC_2"/>
    <property type="match status" value="1"/>
</dbReference>
<dbReference type="Gene3D" id="1.10.287.950">
    <property type="entry name" value="Methyl-accepting chemotaxis protein"/>
    <property type="match status" value="1"/>
</dbReference>
<dbReference type="Pfam" id="PF00015">
    <property type="entry name" value="MCPsignal"/>
    <property type="match status" value="1"/>
</dbReference>
<protein>
    <submittedName>
        <fullName evidence="7">Methyl-accepting chemotaxis protein</fullName>
    </submittedName>
</protein>
<dbReference type="Gene3D" id="6.10.340.10">
    <property type="match status" value="1"/>
</dbReference>
<accession>A0ABW0NYQ4</accession>
<feature type="signal peptide" evidence="4">
    <location>
        <begin position="1"/>
        <end position="23"/>
    </location>
</feature>
<evidence type="ECO:0000256" key="2">
    <source>
        <dbReference type="ARBA" id="ARBA00029447"/>
    </source>
</evidence>
<keyword evidence="1" id="KW-0488">Methylation</keyword>
<evidence type="ECO:0000313" key="7">
    <source>
        <dbReference type="EMBL" id="MFC5505233.1"/>
    </source>
</evidence>
<evidence type="ECO:0000313" key="8">
    <source>
        <dbReference type="Proteomes" id="UP001596060"/>
    </source>
</evidence>
<dbReference type="EMBL" id="JBHSLU010000015">
    <property type="protein sequence ID" value="MFC5505233.1"/>
    <property type="molecule type" value="Genomic_DNA"/>
</dbReference>
<dbReference type="Pfam" id="PF18947">
    <property type="entry name" value="HAMP_2"/>
    <property type="match status" value="1"/>
</dbReference>
<dbReference type="SMART" id="SM00304">
    <property type="entry name" value="HAMP"/>
    <property type="match status" value="4"/>
</dbReference>
<keyword evidence="8" id="KW-1185">Reference proteome</keyword>
<feature type="domain" description="Methyl-accepting transducer" evidence="5">
    <location>
        <begin position="380"/>
        <end position="609"/>
    </location>
</feature>
<evidence type="ECO:0000256" key="1">
    <source>
        <dbReference type="ARBA" id="ARBA00022481"/>
    </source>
</evidence>
<dbReference type="CDD" id="cd11386">
    <property type="entry name" value="MCP_signal"/>
    <property type="match status" value="1"/>
</dbReference>
<reference evidence="8" key="1">
    <citation type="journal article" date="2019" name="Int. J. Syst. Evol. Microbiol.">
        <title>The Global Catalogue of Microorganisms (GCM) 10K type strain sequencing project: providing services to taxonomists for standard genome sequencing and annotation.</title>
        <authorList>
            <consortium name="The Broad Institute Genomics Platform"/>
            <consortium name="The Broad Institute Genome Sequencing Center for Infectious Disease"/>
            <person name="Wu L."/>
            <person name="Ma J."/>
        </authorList>
    </citation>
    <scope>NUCLEOTIDE SEQUENCE [LARGE SCALE GENOMIC DNA]</scope>
    <source>
        <strain evidence="8">CCUG 43117</strain>
    </source>
</reference>
<dbReference type="InterPro" id="IPR004089">
    <property type="entry name" value="MCPsignal_dom"/>
</dbReference>
<evidence type="ECO:0000259" key="6">
    <source>
        <dbReference type="PROSITE" id="PS50885"/>
    </source>
</evidence>
<dbReference type="InterPro" id="IPR051310">
    <property type="entry name" value="MCP_chemotaxis"/>
</dbReference>
<dbReference type="PROSITE" id="PS50885">
    <property type="entry name" value="HAMP"/>
    <property type="match status" value="2"/>
</dbReference>
<feature type="domain" description="HAMP" evidence="6">
    <location>
        <begin position="323"/>
        <end position="375"/>
    </location>
</feature>
<gene>
    <name evidence="7" type="ORF">ACFPN9_08175</name>
</gene>
<proteinExistence type="inferred from homology"/>
<comment type="caution">
    <text evidence="7">The sequence shown here is derived from an EMBL/GenBank/DDBJ whole genome shotgun (WGS) entry which is preliminary data.</text>
</comment>
<evidence type="ECO:0000259" key="5">
    <source>
        <dbReference type="PROSITE" id="PS50111"/>
    </source>
</evidence>
<dbReference type="PANTHER" id="PTHR43531">
    <property type="entry name" value="PROTEIN ICFG"/>
    <property type="match status" value="1"/>
</dbReference>
<evidence type="ECO:0000256" key="4">
    <source>
        <dbReference type="SAM" id="SignalP"/>
    </source>
</evidence>
<keyword evidence="3" id="KW-0807">Transducer</keyword>
<name>A0ABW0NYQ4_9HYPH</name>
<feature type="domain" description="HAMP" evidence="6">
    <location>
        <begin position="206"/>
        <end position="259"/>
    </location>
</feature>
<dbReference type="Proteomes" id="UP001596060">
    <property type="component" value="Unassembled WGS sequence"/>
</dbReference>
<dbReference type="SMART" id="SM00283">
    <property type="entry name" value="MA"/>
    <property type="match status" value="1"/>
</dbReference>
<dbReference type="RefSeq" id="WP_280939921.1">
    <property type="nucleotide sequence ID" value="NZ_JBHSLU010000015.1"/>
</dbReference>
<feature type="chain" id="PRO_5045496394" evidence="4">
    <location>
        <begin position="24"/>
        <end position="644"/>
    </location>
</feature>
<dbReference type="CDD" id="cd06225">
    <property type="entry name" value="HAMP"/>
    <property type="match status" value="1"/>
</dbReference>
<dbReference type="PRINTS" id="PR00260">
    <property type="entry name" value="CHEMTRNSDUCR"/>
</dbReference>
<dbReference type="SUPFAM" id="SSF158472">
    <property type="entry name" value="HAMP domain-like"/>
    <property type="match status" value="1"/>
</dbReference>
<dbReference type="Pfam" id="PF00672">
    <property type="entry name" value="HAMP"/>
    <property type="match status" value="1"/>
</dbReference>
<keyword evidence="4" id="KW-0732">Signal</keyword>